<evidence type="ECO:0000259" key="2">
    <source>
        <dbReference type="Pfam" id="PF13476"/>
    </source>
</evidence>
<dbReference type="HOGENOM" id="CLU_030088_0_0_3"/>
<evidence type="ECO:0000313" key="3">
    <source>
        <dbReference type="EMBL" id="AFZ22056.1"/>
    </source>
</evidence>
<dbReference type="KEGG" id="mic:Mic7113_6476"/>
<dbReference type="InterPro" id="IPR038729">
    <property type="entry name" value="Rad50/SbcC_AAA"/>
</dbReference>
<dbReference type="OrthoDB" id="9784297at2"/>
<geneLocation type="plasmid" evidence="3 4">
    <name>pMIC7113.01</name>
</geneLocation>
<dbReference type="GO" id="GO:0016887">
    <property type="term" value="F:ATP hydrolysis activity"/>
    <property type="evidence" value="ECO:0007669"/>
    <property type="project" value="InterPro"/>
</dbReference>
<dbReference type="PANTHER" id="PTHR43581:SF4">
    <property type="entry name" value="ATP_GTP PHOSPHATASE"/>
    <property type="match status" value="1"/>
</dbReference>
<feature type="domain" description="ATPase AAA-type core" evidence="1">
    <location>
        <begin position="213"/>
        <end position="305"/>
    </location>
</feature>
<keyword evidence="3" id="KW-0614">Plasmid</keyword>
<feature type="domain" description="Rad50/SbcC-type AAA" evidence="2">
    <location>
        <begin position="5"/>
        <end position="52"/>
    </location>
</feature>
<organism evidence="3 4">
    <name type="scientific">Allocoleopsis franciscana PCC 7113</name>
    <dbReference type="NCBI Taxonomy" id="1173027"/>
    <lineage>
        <taxon>Bacteria</taxon>
        <taxon>Bacillati</taxon>
        <taxon>Cyanobacteriota</taxon>
        <taxon>Cyanophyceae</taxon>
        <taxon>Coleofasciculales</taxon>
        <taxon>Coleofasciculaceae</taxon>
        <taxon>Allocoleopsis</taxon>
        <taxon>Allocoleopsis franciscana</taxon>
    </lineage>
</organism>
<keyword evidence="4" id="KW-1185">Reference proteome</keyword>
<proteinExistence type="predicted"/>
<name>K9WQJ4_9CYAN</name>
<dbReference type="GO" id="GO:0005524">
    <property type="term" value="F:ATP binding"/>
    <property type="evidence" value="ECO:0007669"/>
    <property type="project" value="InterPro"/>
</dbReference>
<dbReference type="PATRIC" id="fig|1173027.3.peg.7159"/>
<dbReference type="Gene3D" id="3.40.50.300">
    <property type="entry name" value="P-loop containing nucleotide triphosphate hydrolases"/>
    <property type="match status" value="2"/>
</dbReference>
<dbReference type="AlphaFoldDB" id="K9WQJ4"/>
<dbReference type="EMBL" id="CP003631">
    <property type="protein sequence ID" value="AFZ22056.1"/>
    <property type="molecule type" value="Genomic_DNA"/>
</dbReference>
<dbReference type="Pfam" id="PF13476">
    <property type="entry name" value="AAA_23"/>
    <property type="match status" value="1"/>
</dbReference>
<dbReference type="GO" id="GO:0006302">
    <property type="term" value="P:double-strand break repair"/>
    <property type="evidence" value="ECO:0007669"/>
    <property type="project" value="InterPro"/>
</dbReference>
<dbReference type="InterPro" id="IPR003959">
    <property type="entry name" value="ATPase_AAA_core"/>
</dbReference>
<evidence type="ECO:0000259" key="1">
    <source>
        <dbReference type="Pfam" id="PF13304"/>
    </source>
</evidence>
<dbReference type="PANTHER" id="PTHR43581">
    <property type="entry name" value="ATP/GTP PHOSPHATASE"/>
    <property type="match status" value="1"/>
</dbReference>
<gene>
    <name evidence="3" type="ORF">Mic7113_6476</name>
</gene>
<dbReference type="SUPFAM" id="SSF52540">
    <property type="entry name" value="P-loop containing nucleoside triphosphate hydrolases"/>
    <property type="match status" value="1"/>
</dbReference>
<evidence type="ECO:0000313" key="4">
    <source>
        <dbReference type="Proteomes" id="UP000010471"/>
    </source>
</evidence>
<reference evidence="3 4" key="1">
    <citation type="submission" date="2012-06" db="EMBL/GenBank/DDBJ databases">
        <title>Finished plasmid 1 of genome of Microcoleus sp. PCC 7113.</title>
        <authorList>
            <consortium name="US DOE Joint Genome Institute"/>
            <person name="Gugger M."/>
            <person name="Coursin T."/>
            <person name="Rippka R."/>
            <person name="Tandeau De Marsac N."/>
            <person name="Huntemann M."/>
            <person name="Wei C.-L."/>
            <person name="Han J."/>
            <person name="Detter J.C."/>
            <person name="Han C."/>
            <person name="Tapia R."/>
            <person name="Chen A."/>
            <person name="Kyrpides N."/>
            <person name="Mavromatis K."/>
            <person name="Markowitz V."/>
            <person name="Szeto E."/>
            <person name="Ivanova N."/>
            <person name="Pagani I."/>
            <person name="Pati A."/>
            <person name="Goodwin L."/>
            <person name="Nordberg H.P."/>
            <person name="Cantor M.N."/>
            <person name="Hua S.X."/>
            <person name="Woyke T."/>
            <person name="Kerfeld C.A."/>
        </authorList>
    </citation>
    <scope>NUCLEOTIDE SEQUENCE [LARGE SCALE GENOMIC DNA]</scope>
    <source>
        <strain evidence="3 4">PCC 7113</strain>
        <plasmid evidence="3 4">pMIC7113.01</plasmid>
    </source>
</reference>
<dbReference type="InterPro" id="IPR027417">
    <property type="entry name" value="P-loop_NTPase"/>
</dbReference>
<accession>K9WQJ4</accession>
<dbReference type="Pfam" id="PF13304">
    <property type="entry name" value="AAA_21"/>
    <property type="match status" value="1"/>
</dbReference>
<dbReference type="RefSeq" id="WP_015186182.1">
    <property type="nucleotide sequence ID" value="NC_019739.1"/>
</dbReference>
<dbReference type="InterPro" id="IPR051396">
    <property type="entry name" value="Bact_Antivir_Def_Nuclease"/>
</dbReference>
<dbReference type="Proteomes" id="UP000010471">
    <property type="component" value="Plasmid pMIC7113.01"/>
</dbReference>
<sequence>MLKELHLKQVGPAPKFDVDFADRLNIFTGDNGLGKTFLLDVVWYSLTGTWIDNPVFPQLTEETPTIYCSFINQKTGGSTTFDSHFDFEKQKWIGRTLPPLLGSLVIYVRVDGGFSVFDPARSLSTAAPLIAYQFSHYTLWNGLRSEGGQVLCNGLIQDWVKWQNQPDRTTFQLLSRVIRQLSPHPNEWMEPGEPMRVSVEDVRDIPTIQMPYGTVPVIQASAGMKRILGLAYLLVWTWYEHLQASKLRKRQPLDQIILLMDEVESHLHPQWQRSIMPAVLEVATGLQKQMKIQAFATTHSPLVLASLEPIFNEESDRLFLFELQEEEVTLNEFPWTKQGDTVGWLTSEIFGLKQARSKEAEIAIEAAEAWMRHDNMNTFPEHLRNQPQIQQQLERLLPGHDPFWPRWIVTVEKRRA</sequence>
<protein>
    <submittedName>
        <fullName evidence="3">Uncharacterized protein</fullName>
    </submittedName>
</protein>